<dbReference type="InterPro" id="IPR004482">
    <property type="entry name" value="Mg_chelat-rel"/>
</dbReference>
<dbReference type="InterPro" id="IPR045006">
    <property type="entry name" value="CHLI-like"/>
</dbReference>
<accession>L0RYN7</accession>
<dbReference type="GO" id="GO:0003677">
    <property type="term" value="F:DNA binding"/>
    <property type="evidence" value="ECO:0007669"/>
    <property type="project" value="InterPro"/>
</dbReference>
<keyword evidence="6" id="KW-1185">Reference proteome</keyword>
<dbReference type="InterPro" id="IPR014721">
    <property type="entry name" value="Ribsml_uS5_D2-typ_fold_subgr"/>
</dbReference>
<dbReference type="InterPro" id="IPR027417">
    <property type="entry name" value="P-loop_NTPase"/>
</dbReference>
<evidence type="ECO:0000259" key="3">
    <source>
        <dbReference type="Pfam" id="PF01078"/>
    </source>
</evidence>
<proteinExistence type="predicted"/>
<dbReference type="InterPro" id="IPR025158">
    <property type="entry name" value="Mg_chelat-rel_C"/>
</dbReference>
<dbReference type="InterPro" id="IPR001208">
    <property type="entry name" value="MCM_dom"/>
</dbReference>
<feature type="domain" description="Mg chelatase-related protein C-terminal" evidence="4">
    <location>
        <begin position="410"/>
        <end position="504"/>
    </location>
</feature>
<dbReference type="Pfam" id="PF13541">
    <property type="entry name" value="ChlI"/>
    <property type="match status" value="1"/>
</dbReference>
<dbReference type="eggNOG" id="COG0606">
    <property type="taxonomic scope" value="Bacteria"/>
</dbReference>
<dbReference type="SUPFAM" id="SSF54211">
    <property type="entry name" value="Ribosomal protein S5 domain 2-like"/>
    <property type="match status" value="1"/>
</dbReference>
<evidence type="ECO:0000313" key="6">
    <source>
        <dbReference type="Proteomes" id="UP000010802"/>
    </source>
</evidence>
<reference evidence="6" key="1">
    <citation type="journal article" date="2013" name="Genome Announc.">
        <title>First genome sequence of a syntrophic acetate-oxidizing bacterium, Tepidanaerobacter acetatoxydans strain Re1.</title>
        <authorList>
            <person name="Manzoor S."/>
            <person name="Bongcam-Rudloff E."/>
            <person name="Schnurer A."/>
            <person name="Muller B."/>
        </authorList>
    </citation>
    <scope>NUCLEOTIDE SEQUENCE [LARGE SCALE GENOMIC DNA]</scope>
    <source>
        <strain evidence="6">Re1</strain>
    </source>
</reference>
<dbReference type="InterPro" id="IPR020568">
    <property type="entry name" value="Ribosomal_Su5_D2-typ_SF"/>
</dbReference>
<dbReference type="NCBIfam" id="TIGR00368">
    <property type="entry name" value="YifB family Mg chelatase-like AAA ATPase"/>
    <property type="match status" value="1"/>
</dbReference>
<feature type="domain" description="Magnesium chelatase ChlI-like catalytic" evidence="3">
    <location>
        <begin position="196"/>
        <end position="401"/>
    </location>
</feature>
<dbReference type="GO" id="GO:0005524">
    <property type="term" value="F:ATP binding"/>
    <property type="evidence" value="ECO:0007669"/>
    <property type="project" value="UniProtKB-KW"/>
</dbReference>
<evidence type="ECO:0000259" key="4">
    <source>
        <dbReference type="Pfam" id="PF13335"/>
    </source>
</evidence>
<protein>
    <submittedName>
        <fullName evidence="5">Competence protein ComM</fullName>
    </submittedName>
</protein>
<name>F4LTM3_TEPAE</name>
<dbReference type="PATRIC" id="fig|1209989.3.peg.1463"/>
<dbReference type="KEGG" id="tae:TepiRe1_1317"/>
<dbReference type="Pfam" id="PF13335">
    <property type="entry name" value="Mg_chelatase_C"/>
    <property type="match status" value="1"/>
</dbReference>
<dbReference type="EMBL" id="HF563609">
    <property type="protein sequence ID" value="CCP26046.1"/>
    <property type="molecule type" value="Genomic_DNA"/>
</dbReference>
<dbReference type="Gene3D" id="3.40.50.300">
    <property type="entry name" value="P-loop containing nucleotide triphosphate hydrolases"/>
    <property type="match status" value="1"/>
</dbReference>
<dbReference type="Pfam" id="PF01078">
    <property type="entry name" value="Mg_chelatase"/>
    <property type="match status" value="1"/>
</dbReference>
<dbReference type="PANTHER" id="PTHR32039:SF7">
    <property type="entry name" value="COMPETENCE PROTEIN COMM"/>
    <property type="match status" value="1"/>
</dbReference>
<dbReference type="PRINTS" id="PR01657">
    <property type="entry name" value="MCMFAMILY"/>
</dbReference>
<dbReference type="Proteomes" id="UP000010802">
    <property type="component" value="Chromosome"/>
</dbReference>
<evidence type="ECO:0000256" key="2">
    <source>
        <dbReference type="ARBA" id="ARBA00022840"/>
    </source>
</evidence>
<dbReference type="SUPFAM" id="SSF52540">
    <property type="entry name" value="P-loop containing nucleoside triphosphate hydrolases"/>
    <property type="match status" value="1"/>
</dbReference>
<dbReference type="PANTHER" id="PTHR32039">
    <property type="entry name" value="MAGNESIUM-CHELATASE SUBUNIT CHLI"/>
    <property type="match status" value="1"/>
</dbReference>
<organism evidence="5 6">
    <name type="scientific">Tepidanaerobacter acetatoxydans (strain DSM 21804 / JCM 16047 / Re1)</name>
    <dbReference type="NCBI Taxonomy" id="1209989"/>
    <lineage>
        <taxon>Bacteria</taxon>
        <taxon>Bacillati</taxon>
        <taxon>Bacillota</taxon>
        <taxon>Clostridia</taxon>
        <taxon>Thermosediminibacterales</taxon>
        <taxon>Tepidanaerobacteraceae</taxon>
        <taxon>Tepidanaerobacter</taxon>
    </lineage>
</organism>
<sequence length="515" mass="57302">MLAQVKSCSIYGLESFLVDVEVDISSGLPAFDIVGLPDIAVRESRERVRAAIKNQEFNFPIKRITLNLAPADIRKEGPHFDLPIALGILAATEQMPSDTLNEYAVIGELSLDGRIRPVNGVLPMVIAVKENGLKGIIVPWENMEEAAVIDDVEAIGVNSLKDAVAYFKGEYKANKVVGKDLVRCKMQDNDTVFDGDFSEVKGQENLKRCLEIAAAGHHNMIMIGSPGSGKTMIAKRIPTILPSMTFEESLELTKIYSIAGLISNHSGLIKKRPFRSPHHTISNVGMVGGGRIPKPGEITLAHHGVLFLDEIPEFPRDILELLRQPLEDEKVTIARANATITYPSKFMMVGSMNPCPCGFYGDPFHECNCSLHQIQKYLSKISGPLMDRIDLQLEVAPVKFSDLEGPSTTDSMTIKKRVEEARLIQLERYKDCNIYFNSQLTPALMNKHCKLDKSGKILMKEAFQSMKLSARAHSKILKVARTIADLDGNRLIKESHLAEALRYRNIDKYYQNLKI</sequence>
<evidence type="ECO:0000256" key="1">
    <source>
        <dbReference type="ARBA" id="ARBA00022741"/>
    </source>
</evidence>
<dbReference type="RefSeq" id="WP_013778276.1">
    <property type="nucleotide sequence ID" value="NC_015519.1"/>
</dbReference>
<evidence type="ECO:0000313" key="5">
    <source>
        <dbReference type="EMBL" id="CCP26046.1"/>
    </source>
</evidence>
<dbReference type="OrthoDB" id="9813147at2"/>
<accession>F4LTM3</accession>
<dbReference type="InterPro" id="IPR000523">
    <property type="entry name" value="Mg_chelatse_chII-like_cat_dom"/>
</dbReference>
<dbReference type="STRING" id="1209989.TepRe1_1207"/>
<gene>
    <name evidence="5" type="primary">comM</name>
    <name evidence="5" type="ordered locus">TEPIRE1_1317</name>
</gene>
<keyword evidence="1" id="KW-0547">Nucleotide-binding</keyword>
<keyword evidence="2" id="KW-0067">ATP-binding</keyword>
<dbReference type="HOGENOM" id="CLU_026145_1_1_9"/>
<dbReference type="AlphaFoldDB" id="F4LTM3"/>
<dbReference type="KEGG" id="tep:TepRe1_1207"/>
<dbReference type="Gene3D" id="3.30.230.10">
    <property type="match status" value="1"/>
</dbReference>